<reference evidence="3" key="1">
    <citation type="submission" date="2016-10" db="EMBL/GenBank/DDBJ databases">
        <authorList>
            <person name="Varghese N."/>
            <person name="Submissions S."/>
        </authorList>
    </citation>
    <scope>NUCLEOTIDE SEQUENCE [LARGE SCALE GENOMIC DNA]</scope>
    <source>
        <strain evidence="3">DSM 3384</strain>
    </source>
</reference>
<dbReference type="Pfam" id="PF08937">
    <property type="entry name" value="ThsB_TIR"/>
    <property type="match status" value="1"/>
</dbReference>
<dbReference type="Gene3D" id="3.40.50.9200">
    <property type="entry name" value="Hypothetical protein MTH538"/>
    <property type="match status" value="1"/>
</dbReference>
<feature type="domain" description="Thoeris protein ThsB TIR-like" evidence="1">
    <location>
        <begin position="7"/>
        <end position="101"/>
    </location>
</feature>
<evidence type="ECO:0000313" key="2">
    <source>
        <dbReference type="EMBL" id="SDT92920.1"/>
    </source>
</evidence>
<dbReference type="SUPFAM" id="SSF52206">
    <property type="entry name" value="Hypothetical protein MTH538"/>
    <property type="match status" value="1"/>
</dbReference>
<name>A0A1H2ECV5_9BACT</name>
<gene>
    <name evidence="2" type="ORF">SAMN04487931_10318</name>
</gene>
<sequence length="160" mass="18387">MARKPVFFSFHFDNDVMRVQQVRNIGAIEGNTPISPNDWESVKRGGDTSIKRWIDDNMKYKQCIIVLVGVETANRPWVRYEIEKAWKDGKPILGIFIHNLKCPRNGTSRKGQNPFDTFNFKDGKKLSTVVNCYDPLSYDAYNDIAGNLETWVNTAVAQRK</sequence>
<protein>
    <submittedName>
        <fullName evidence="2">MTH538 TIR-like domain</fullName>
    </submittedName>
</protein>
<dbReference type="InterPro" id="IPR015032">
    <property type="entry name" value="ThsB__TIR-like_domain"/>
</dbReference>
<organism evidence="2 3">
    <name type="scientific">Desulfobacula phenolica</name>
    <dbReference type="NCBI Taxonomy" id="90732"/>
    <lineage>
        <taxon>Bacteria</taxon>
        <taxon>Pseudomonadati</taxon>
        <taxon>Thermodesulfobacteriota</taxon>
        <taxon>Desulfobacteria</taxon>
        <taxon>Desulfobacterales</taxon>
        <taxon>Desulfobacteraceae</taxon>
        <taxon>Desulfobacula</taxon>
    </lineage>
</organism>
<dbReference type="InterPro" id="IPR036490">
    <property type="entry name" value="ThsB_TIR-like_sf"/>
</dbReference>
<evidence type="ECO:0000259" key="1">
    <source>
        <dbReference type="Pfam" id="PF08937"/>
    </source>
</evidence>
<dbReference type="EMBL" id="FNLL01000003">
    <property type="protein sequence ID" value="SDT92920.1"/>
    <property type="molecule type" value="Genomic_DNA"/>
</dbReference>
<proteinExistence type="predicted"/>
<dbReference type="Proteomes" id="UP000199608">
    <property type="component" value="Unassembled WGS sequence"/>
</dbReference>
<keyword evidence="3" id="KW-1185">Reference proteome</keyword>
<dbReference type="AlphaFoldDB" id="A0A1H2ECV5"/>
<dbReference type="RefSeq" id="WP_092231193.1">
    <property type="nucleotide sequence ID" value="NZ_FNLL01000003.1"/>
</dbReference>
<evidence type="ECO:0000313" key="3">
    <source>
        <dbReference type="Proteomes" id="UP000199608"/>
    </source>
</evidence>
<accession>A0A1H2ECV5</accession>